<gene>
    <name evidence="1" type="ordered locus">Rcas_0161</name>
</gene>
<protein>
    <submittedName>
        <fullName evidence="1">Uncharacterized protein</fullName>
    </submittedName>
</protein>
<accession>A7NFR7</accession>
<dbReference type="Proteomes" id="UP000000263">
    <property type="component" value="Chromosome"/>
</dbReference>
<dbReference type="OrthoDB" id="147940at2"/>
<reference evidence="1 2" key="1">
    <citation type="submission" date="2007-08" db="EMBL/GenBank/DDBJ databases">
        <title>Complete sequence of Roseiflexus castenholzii DSM 13941.</title>
        <authorList>
            <consortium name="US DOE Joint Genome Institute"/>
            <person name="Copeland A."/>
            <person name="Lucas S."/>
            <person name="Lapidus A."/>
            <person name="Barry K."/>
            <person name="Glavina del Rio T."/>
            <person name="Dalin E."/>
            <person name="Tice H."/>
            <person name="Pitluck S."/>
            <person name="Thompson L.S."/>
            <person name="Brettin T."/>
            <person name="Bruce D."/>
            <person name="Detter J.C."/>
            <person name="Han C."/>
            <person name="Tapia R."/>
            <person name="Schmutz J."/>
            <person name="Larimer F."/>
            <person name="Land M."/>
            <person name="Hauser L."/>
            <person name="Kyrpides N."/>
            <person name="Mikhailova N."/>
            <person name="Bryant D.A."/>
            <person name="Hanada S."/>
            <person name="Tsukatani Y."/>
            <person name="Richardson P."/>
        </authorList>
    </citation>
    <scope>NUCLEOTIDE SEQUENCE [LARGE SCALE GENOMIC DNA]</scope>
    <source>
        <strain evidence="2">DSM 13941 / HLO8</strain>
    </source>
</reference>
<evidence type="ECO:0000313" key="2">
    <source>
        <dbReference type="Proteomes" id="UP000000263"/>
    </source>
</evidence>
<name>A7NFR7_ROSCS</name>
<dbReference type="RefSeq" id="WP_011997701.1">
    <property type="nucleotide sequence ID" value="NC_009767.1"/>
</dbReference>
<dbReference type="STRING" id="383372.Rcas_0161"/>
<dbReference type="AlphaFoldDB" id="A7NFR7"/>
<dbReference type="eggNOG" id="COG1403">
    <property type="taxonomic scope" value="Bacteria"/>
</dbReference>
<keyword evidence="2" id="KW-1185">Reference proteome</keyword>
<organism evidence="1 2">
    <name type="scientific">Roseiflexus castenholzii (strain DSM 13941 / HLO8)</name>
    <dbReference type="NCBI Taxonomy" id="383372"/>
    <lineage>
        <taxon>Bacteria</taxon>
        <taxon>Bacillati</taxon>
        <taxon>Chloroflexota</taxon>
        <taxon>Chloroflexia</taxon>
        <taxon>Chloroflexales</taxon>
        <taxon>Roseiflexineae</taxon>
        <taxon>Roseiflexaceae</taxon>
        <taxon>Roseiflexus</taxon>
    </lineage>
</organism>
<proteinExistence type="predicted"/>
<evidence type="ECO:0000313" key="1">
    <source>
        <dbReference type="EMBL" id="ABU56296.1"/>
    </source>
</evidence>
<sequence length="287" mass="33103">MQLFNRPDRTRRLLNAFRTNFLFLISDGAYPPHRQQRLYRWCQKVGLDWARARAHVAPEATTFLQSVIQRSVNDGAIAPEEMQNLQRLRRRLGLPEDVEPMTRLYDLVERKIEHLLVERAAYLSEEHVVRRLTEQIGAYHLPKEREERLQRLLQQQHTYARLMAGRLPVLAAPIDLPDGEVCHDYREISFIEATAAARHSGVGYLAVTCKRVMVLSPHGGSATRWHDIRHVQLQSDRAVQIITATTNLLVYCDEPQYVATLIIGALRRYTQHIPSSPPSNKRLVPNV</sequence>
<dbReference type="EMBL" id="CP000804">
    <property type="protein sequence ID" value="ABU56296.1"/>
    <property type="molecule type" value="Genomic_DNA"/>
</dbReference>
<dbReference type="KEGG" id="rca:Rcas_0161"/>
<dbReference type="HOGENOM" id="CLU_969368_0_0_0"/>